<feature type="transmembrane region" description="Helical" evidence="11">
    <location>
        <begin position="173"/>
        <end position="191"/>
    </location>
</feature>
<dbReference type="Gene3D" id="3.40.50.1000">
    <property type="entry name" value="HAD superfamily/HAD-like"/>
    <property type="match status" value="1"/>
</dbReference>
<keyword evidence="9 11" id="KW-1133">Transmembrane helix</keyword>
<dbReference type="AlphaFoldDB" id="A0A0V0QCR1"/>
<evidence type="ECO:0000256" key="11">
    <source>
        <dbReference type="SAM" id="Phobius"/>
    </source>
</evidence>
<dbReference type="PANTHER" id="PTHR45630">
    <property type="entry name" value="CATION-TRANSPORTING ATPASE-RELATED"/>
    <property type="match status" value="1"/>
</dbReference>
<dbReference type="GO" id="GO:0005524">
    <property type="term" value="F:ATP binding"/>
    <property type="evidence" value="ECO:0007669"/>
    <property type="project" value="UniProtKB-KW"/>
</dbReference>
<organism evidence="12 13">
    <name type="scientific">Pseudocohnilembus persalinus</name>
    <name type="common">Ciliate</name>
    <dbReference type="NCBI Taxonomy" id="266149"/>
    <lineage>
        <taxon>Eukaryota</taxon>
        <taxon>Sar</taxon>
        <taxon>Alveolata</taxon>
        <taxon>Ciliophora</taxon>
        <taxon>Intramacronucleata</taxon>
        <taxon>Oligohymenophorea</taxon>
        <taxon>Scuticociliatia</taxon>
        <taxon>Philasterida</taxon>
        <taxon>Pseudocohnilembidae</taxon>
        <taxon>Pseudocohnilembus</taxon>
    </lineage>
</organism>
<dbReference type="InterPro" id="IPR006544">
    <property type="entry name" value="P-type_TPase_V"/>
</dbReference>
<dbReference type="GO" id="GO:0046872">
    <property type="term" value="F:metal ion binding"/>
    <property type="evidence" value="ECO:0007669"/>
    <property type="project" value="UniProtKB-KW"/>
</dbReference>
<evidence type="ECO:0000256" key="9">
    <source>
        <dbReference type="ARBA" id="ARBA00022989"/>
    </source>
</evidence>
<keyword evidence="10 11" id="KW-0472">Membrane</keyword>
<dbReference type="SUPFAM" id="SSF81665">
    <property type="entry name" value="Calcium ATPase, transmembrane domain M"/>
    <property type="match status" value="1"/>
</dbReference>
<keyword evidence="3 11" id="KW-0812">Transmembrane</keyword>
<keyword evidence="4" id="KW-0479">Metal-binding</keyword>
<evidence type="ECO:0000256" key="2">
    <source>
        <dbReference type="ARBA" id="ARBA00022553"/>
    </source>
</evidence>
<gene>
    <name evidence="12" type="ORF">PPERSA_05517</name>
</gene>
<evidence type="ECO:0000256" key="6">
    <source>
        <dbReference type="ARBA" id="ARBA00022840"/>
    </source>
</evidence>
<evidence type="ECO:0000256" key="10">
    <source>
        <dbReference type="ARBA" id="ARBA00023136"/>
    </source>
</evidence>
<accession>A0A0V0QCR1</accession>
<evidence type="ECO:0000256" key="1">
    <source>
        <dbReference type="ARBA" id="ARBA00004141"/>
    </source>
</evidence>
<evidence type="ECO:0000313" key="13">
    <source>
        <dbReference type="Proteomes" id="UP000054937"/>
    </source>
</evidence>
<evidence type="ECO:0000256" key="7">
    <source>
        <dbReference type="ARBA" id="ARBA00022842"/>
    </source>
</evidence>
<dbReference type="SUPFAM" id="SSF56784">
    <property type="entry name" value="HAD-like"/>
    <property type="match status" value="1"/>
</dbReference>
<dbReference type="PANTHER" id="PTHR45630:SF8">
    <property type="entry name" value="CATION-TRANSPORTING ATPASE"/>
    <property type="match status" value="1"/>
</dbReference>
<evidence type="ECO:0000313" key="12">
    <source>
        <dbReference type="EMBL" id="KRX00015.1"/>
    </source>
</evidence>
<dbReference type="GO" id="GO:0140358">
    <property type="term" value="F:P-type transmembrane transporter activity"/>
    <property type="evidence" value="ECO:0007669"/>
    <property type="project" value="InterPro"/>
</dbReference>
<dbReference type="InterPro" id="IPR023298">
    <property type="entry name" value="ATPase_P-typ_TM_dom_sf"/>
</dbReference>
<keyword evidence="13" id="KW-1185">Reference proteome</keyword>
<keyword evidence="5" id="KW-0547">Nucleotide-binding</keyword>
<dbReference type="Proteomes" id="UP000054937">
    <property type="component" value="Unassembled WGS sequence"/>
</dbReference>
<protein>
    <submittedName>
        <fullName evidence="12">HAD-like domain</fullName>
    </submittedName>
</protein>
<dbReference type="InParanoid" id="A0A0V0QCR1"/>
<keyword evidence="2" id="KW-0597">Phosphoprotein</keyword>
<evidence type="ECO:0000256" key="3">
    <source>
        <dbReference type="ARBA" id="ARBA00022692"/>
    </source>
</evidence>
<keyword evidence="6" id="KW-0067">ATP-binding</keyword>
<sequence>MIGDGANDCAAIKTADVGMSFGGTDAGYSAAFLNQGSQSLEIISDVIKISRCVSQNVIDTIKLYLLSNVFKQTVIYVSIYQASIYGDIQSVYSQFLNFFPCYLWITFGAPLKKISPLKINDNFLSKEILFSFYGLCILSGIGSIIVYSLMIFVPSTQIPGLNLRSDLMDDQNFRYSLLYIGIFIGIVLYCYEEMLVKQFFGIYGRMKKQNLQ</sequence>
<keyword evidence="8" id="KW-1278">Translocase</keyword>
<comment type="caution">
    <text evidence="12">The sequence shown here is derived from an EMBL/GenBank/DDBJ whole genome shotgun (WGS) entry which is preliminary data.</text>
</comment>
<dbReference type="GO" id="GO:0016020">
    <property type="term" value="C:membrane"/>
    <property type="evidence" value="ECO:0007669"/>
    <property type="project" value="UniProtKB-SubCell"/>
</dbReference>
<proteinExistence type="predicted"/>
<reference evidence="12 13" key="1">
    <citation type="journal article" date="2015" name="Sci. Rep.">
        <title>Genome of the facultative scuticociliatosis pathogen Pseudocohnilembus persalinus provides insight into its virulence through horizontal gene transfer.</title>
        <authorList>
            <person name="Xiong J."/>
            <person name="Wang G."/>
            <person name="Cheng J."/>
            <person name="Tian M."/>
            <person name="Pan X."/>
            <person name="Warren A."/>
            <person name="Jiang C."/>
            <person name="Yuan D."/>
            <person name="Miao W."/>
        </authorList>
    </citation>
    <scope>NUCLEOTIDE SEQUENCE [LARGE SCALE GENOMIC DNA]</scope>
    <source>
        <strain evidence="12">36N120E</strain>
    </source>
</reference>
<dbReference type="Gene3D" id="1.20.1110.10">
    <property type="entry name" value="Calcium-transporting ATPase, transmembrane domain"/>
    <property type="match status" value="1"/>
</dbReference>
<feature type="transmembrane region" description="Helical" evidence="11">
    <location>
        <begin position="132"/>
        <end position="153"/>
    </location>
</feature>
<keyword evidence="7" id="KW-0460">Magnesium</keyword>
<evidence type="ECO:0000256" key="5">
    <source>
        <dbReference type="ARBA" id="ARBA00022741"/>
    </source>
</evidence>
<dbReference type="OrthoDB" id="48943at2759"/>
<comment type="subcellular location">
    <subcellularLocation>
        <location evidence="1">Membrane</location>
        <topology evidence="1">Multi-pass membrane protein</topology>
    </subcellularLocation>
</comment>
<name>A0A0V0QCR1_PSEPJ</name>
<dbReference type="GO" id="GO:0019829">
    <property type="term" value="F:ATPase-coupled monoatomic cation transmembrane transporter activity"/>
    <property type="evidence" value="ECO:0007669"/>
    <property type="project" value="TreeGrafter"/>
</dbReference>
<dbReference type="InterPro" id="IPR023214">
    <property type="entry name" value="HAD_sf"/>
</dbReference>
<evidence type="ECO:0000256" key="4">
    <source>
        <dbReference type="ARBA" id="ARBA00022723"/>
    </source>
</evidence>
<dbReference type="InterPro" id="IPR036412">
    <property type="entry name" value="HAD-like_sf"/>
</dbReference>
<evidence type="ECO:0000256" key="8">
    <source>
        <dbReference type="ARBA" id="ARBA00022967"/>
    </source>
</evidence>
<dbReference type="EMBL" id="LDAU01000198">
    <property type="protein sequence ID" value="KRX00015.1"/>
    <property type="molecule type" value="Genomic_DNA"/>
</dbReference>